<keyword evidence="8" id="KW-0472">Membrane</keyword>
<proteinExistence type="predicted"/>
<feature type="transmembrane region" description="Helical" evidence="8">
    <location>
        <begin position="937"/>
        <end position="957"/>
    </location>
</feature>
<feature type="transmembrane region" description="Helical" evidence="8">
    <location>
        <begin position="1081"/>
        <end position="1101"/>
    </location>
</feature>
<feature type="transmembrane region" description="Helical" evidence="8">
    <location>
        <begin position="964"/>
        <end position="984"/>
    </location>
</feature>
<evidence type="ECO:0000256" key="6">
    <source>
        <dbReference type="ARBA" id="ARBA00023242"/>
    </source>
</evidence>
<feature type="transmembrane region" description="Helical" evidence="8">
    <location>
        <begin position="744"/>
        <end position="763"/>
    </location>
</feature>
<evidence type="ECO:0000313" key="11">
    <source>
        <dbReference type="Proteomes" id="UP000597762"/>
    </source>
</evidence>
<dbReference type="PROSITE" id="PS50084">
    <property type="entry name" value="KH_TYPE_1"/>
    <property type="match status" value="3"/>
</dbReference>
<dbReference type="InterPro" id="IPR036612">
    <property type="entry name" value="KH_dom_type_1_sf"/>
</dbReference>
<dbReference type="Proteomes" id="UP000597762">
    <property type="component" value="Unassembled WGS sequence"/>
</dbReference>
<dbReference type="EMBL" id="CAHIKZ030004896">
    <property type="protein sequence ID" value="CAE1316870.1"/>
    <property type="molecule type" value="Genomic_DNA"/>
</dbReference>
<keyword evidence="11" id="KW-1185">Reference proteome</keyword>
<sequence>MCLPIVICAYNQPKKATTSRCYYCPGTANKAKLWVFTDATFVTMSDTYCPVGLSMANDEDDIINLKMLIPSGIAGAIIGKGGEAIGQIQKETGARIRMTKLNDFYPGTAERVCLITGILEAVRNVIYFIMDKMKDKPVELSNSRFDDRVSSYERSRQLHRRSSTFSSSSSVTTTSSCGGLDGYLMNLKILVPNTTAGRIIGKGGQYIEHIKEESGAYVQISQKSRETKLPERCVTVAGDILSNRKAMDMILQKILEDPYSGNFPTISYADHPGPVANASPTGSPFATYSFNDRAAEEISTAYFTLSNYGHIPPLTSLSYGPNMVSINSPSTFCSSGLASPNSAHNSSLPSPAHYVGSCRDGAGCEYGPIGSSSDLVSPSSGTSDNDFYSLRDRLGFGSQSSGTYPGNGVGIPCSPLKGLDDSTYVGLNNNSFGLGVGLYGLSDKHVLPSKQDMEVPETIVGAILGPKGKGIVEIQQLTNATIQISKKGVYAPGTRNRLVHITGSPLSVAKAQFLIQHLGEVRCSFSFPLFTKYMKLLETCKFTRANTIFSYCCLLFSPFLLFSFLLPLSSLLFSSPLSSLLFSSPPFSPFLSSLFFSPFLLFSFLLPFLLFSFLPPLSSLLFSPPPFFSSLFSSPLSSLLFSPPLSSLLFSPPFLLFSFLLPLSFLLPFLLFSPLSSPPLSSLLFSSYFLLLFSFLPLFFSSPPFLLFSFRLISFFSSLFSSPFLLFSFRLISFFSSLFSSPFLLFSFSSPFFSSLFFPFLLFSPFFSSLFVLFPSSLLFSSYFLLLFSFRLISFFSSLFSSPFLLFSFLLSLSSVLPLSSLLFCSPPFFSSLLFSPFFSFFFLPPFFSSLLFSPFLLFSSVLPLSSLLFCSPPFFSSLLFSPFLLFSFRLISFFSSLFVLFPSSLLFSSYFLLLFSFRLISFFSSLFVLFPSSLLFSSLPFFSSLFVLFLSSLLFSSPPFFSSLFFSPFLLFSFFSPFLLFSFSSPPFFSSLFFSPFFSSLSSPLSSLLFSSPPFFSSLFFSPFLLFSFLLPLSSLLFSSPPFFSSLISSSFSLLFYVLLAFSLSSPFFSLSSPLLSPSFLLFSFLISPSFSHYLSFLLLSLSSSFSFFLLSFLLSFPFYTFFLSLYPSSAYYSSFSPHFPCPFSPITTSFSNVLRCKTPAPNNL</sequence>
<dbReference type="InterPro" id="IPR047274">
    <property type="entry name" value="KH-I_NOVA_rpt3"/>
</dbReference>
<dbReference type="SMART" id="SM00322">
    <property type="entry name" value="KH"/>
    <property type="match status" value="3"/>
</dbReference>
<reference evidence="10" key="1">
    <citation type="submission" date="2021-01" db="EMBL/GenBank/DDBJ databases">
        <authorList>
            <person name="Li R."/>
            <person name="Bekaert M."/>
        </authorList>
    </citation>
    <scope>NUCLEOTIDE SEQUENCE</scope>
    <source>
        <strain evidence="10">Farmed</strain>
    </source>
</reference>
<keyword evidence="5" id="KW-0508">mRNA splicing</keyword>
<evidence type="ECO:0000256" key="1">
    <source>
        <dbReference type="ARBA" id="ARBA00004123"/>
    </source>
</evidence>
<feature type="transmembrane region" description="Helical" evidence="8">
    <location>
        <begin position="712"/>
        <end position="732"/>
    </location>
</feature>
<feature type="transmembrane region" description="Helical" evidence="8">
    <location>
        <begin position="838"/>
        <end position="859"/>
    </location>
</feature>
<evidence type="ECO:0000256" key="8">
    <source>
        <dbReference type="SAM" id="Phobius"/>
    </source>
</evidence>
<dbReference type="Gene3D" id="3.30.1370.10">
    <property type="entry name" value="K Homology domain, type 1"/>
    <property type="match status" value="3"/>
</dbReference>
<feature type="transmembrane region" description="Helical" evidence="8">
    <location>
        <begin position="805"/>
        <end position="826"/>
    </location>
</feature>
<dbReference type="InterPro" id="IPR004088">
    <property type="entry name" value="KH_dom_type_1"/>
</dbReference>
<dbReference type="GO" id="GO:0006397">
    <property type="term" value="P:mRNA processing"/>
    <property type="evidence" value="ECO:0007669"/>
    <property type="project" value="UniProtKB-KW"/>
</dbReference>
<feature type="domain" description="K Homology" evidence="9">
    <location>
        <begin position="183"/>
        <end position="255"/>
    </location>
</feature>
<evidence type="ECO:0000256" key="7">
    <source>
        <dbReference type="PROSITE-ProRule" id="PRU00117"/>
    </source>
</evidence>
<feature type="transmembrane region" description="Helical" evidence="8">
    <location>
        <begin position="594"/>
        <end position="614"/>
    </location>
</feature>
<dbReference type="Pfam" id="PF00013">
    <property type="entry name" value="KH_1"/>
    <property type="match status" value="3"/>
</dbReference>
<organism evidence="10 11">
    <name type="scientific">Acanthosepion pharaonis</name>
    <name type="common">Pharaoh cuttlefish</name>
    <name type="synonym">Sepia pharaonis</name>
    <dbReference type="NCBI Taxonomy" id="158019"/>
    <lineage>
        <taxon>Eukaryota</taxon>
        <taxon>Metazoa</taxon>
        <taxon>Spiralia</taxon>
        <taxon>Lophotrochozoa</taxon>
        <taxon>Mollusca</taxon>
        <taxon>Cephalopoda</taxon>
        <taxon>Coleoidea</taxon>
        <taxon>Decapodiformes</taxon>
        <taxon>Sepiida</taxon>
        <taxon>Sepiina</taxon>
        <taxon>Sepiidae</taxon>
        <taxon>Acanthosepion</taxon>
    </lineage>
</organism>
<feature type="transmembrane region" description="Helical" evidence="8">
    <location>
        <begin position="654"/>
        <end position="674"/>
    </location>
</feature>
<feature type="transmembrane region" description="Helical" evidence="8">
    <location>
        <begin position="548"/>
        <end position="573"/>
    </location>
</feature>
<dbReference type="CDD" id="cd22435">
    <property type="entry name" value="KH-I_NOVA_rpt1"/>
    <property type="match status" value="1"/>
</dbReference>
<dbReference type="CDD" id="cd09031">
    <property type="entry name" value="KH-I_NOVA_rpt3"/>
    <property type="match status" value="1"/>
</dbReference>
<feature type="domain" description="K Homology" evidence="9">
    <location>
        <begin position="61"/>
        <end position="134"/>
    </location>
</feature>
<dbReference type="AlphaFoldDB" id="A0A812E3A8"/>
<evidence type="ECO:0000256" key="5">
    <source>
        <dbReference type="ARBA" id="ARBA00023187"/>
    </source>
</evidence>
<dbReference type="InterPro" id="IPR047276">
    <property type="entry name" value="KH-I_NOVA_rpt2"/>
</dbReference>
<feature type="transmembrane region" description="Helical" evidence="8">
    <location>
        <begin position="626"/>
        <end position="642"/>
    </location>
</feature>
<keyword evidence="8" id="KW-1133">Transmembrane helix</keyword>
<dbReference type="SUPFAM" id="SSF54791">
    <property type="entry name" value="Eukaryotic type KH-domain (KH-domain type I)"/>
    <property type="match status" value="3"/>
</dbReference>
<accession>A0A812E3A8</accession>
<gene>
    <name evidence="10" type="ORF">SPHA_67561</name>
</gene>
<feature type="transmembrane region" description="Helical" evidence="8">
    <location>
        <begin position="1045"/>
        <end position="1069"/>
    </location>
</feature>
<evidence type="ECO:0000259" key="9">
    <source>
        <dbReference type="SMART" id="SM00322"/>
    </source>
</evidence>
<feature type="transmembrane region" description="Helical" evidence="8">
    <location>
        <begin position="911"/>
        <end position="931"/>
    </location>
</feature>
<keyword evidence="2" id="KW-0507">mRNA processing</keyword>
<dbReference type="GO" id="GO:0008380">
    <property type="term" value="P:RNA splicing"/>
    <property type="evidence" value="ECO:0007669"/>
    <property type="project" value="UniProtKB-KW"/>
</dbReference>
<protein>
    <submittedName>
        <fullName evidence="10">NOVA</fullName>
    </submittedName>
</protein>
<evidence type="ECO:0000313" key="10">
    <source>
        <dbReference type="EMBL" id="CAE1316870.1"/>
    </source>
</evidence>
<evidence type="ECO:0000256" key="4">
    <source>
        <dbReference type="ARBA" id="ARBA00022884"/>
    </source>
</evidence>
<evidence type="ECO:0000256" key="3">
    <source>
        <dbReference type="ARBA" id="ARBA00022737"/>
    </source>
</evidence>
<dbReference type="PANTHER" id="PTHR10288">
    <property type="entry name" value="KH DOMAIN CONTAINING RNA BINDING PROTEIN"/>
    <property type="match status" value="1"/>
</dbReference>
<comment type="caution">
    <text evidence="10">The sequence shown here is derived from an EMBL/GenBank/DDBJ whole genome shotgun (WGS) entry which is preliminary data.</text>
</comment>
<dbReference type="InterPro" id="IPR004087">
    <property type="entry name" value="KH_dom"/>
</dbReference>
<feature type="transmembrane region" description="Helical" evidence="8">
    <location>
        <begin position="680"/>
        <end position="700"/>
    </location>
</feature>
<dbReference type="InterPro" id="IPR047275">
    <property type="entry name" value="KH-I_NOVA_rpt1"/>
</dbReference>
<evidence type="ECO:0000256" key="2">
    <source>
        <dbReference type="ARBA" id="ARBA00022664"/>
    </source>
</evidence>
<feature type="transmembrane region" description="Helical" evidence="8">
    <location>
        <begin position="770"/>
        <end position="793"/>
    </location>
</feature>
<comment type="subcellular location">
    <subcellularLocation>
        <location evidence="1">Nucleus</location>
    </subcellularLocation>
</comment>
<keyword evidence="3" id="KW-0677">Repeat</keyword>
<feature type="transmembrane region" description="Helical" evidence="8">
    <location>
        <begin position="879"/>
        <end position="902"/>
    </location>
</feature>
<keyword evidence="4 7" id="KW-0694">RNA-binding</keyword>
<feature type="transmembrane region" description="Helical" evidence="8">
    <location>
        <begin position="1107"/>
        <end position="1128"/>
    </location>
</feature>
<name>A0A812E3A8_ACAPH</name>
<feature type="domain" description="K Homology" evidence="9">
    <location>
        <begin position="447"/>
        <end position="520"/>
    </location>
</feature>
<keyword evidence="6" id="KW-0539">Nucleus</keyword>
<dbReference type="GO" id="GO:0005634">
    <property type="term" value="C:nucleus"/>
    <property type="evidence" value="ECO:0007669"/>
    <property type="project" value="UniProtKB-SubCell"/>
</dbReference>
<dbReference type="OrthoDB" id="441329at2759"/>
<keyword evidence="8" id="KW-0812">Transmembrane</keyword>
<dbReference type="CDD" id="cd22436">
    <property type="entry name" value="KH-I_NOVA_rpt2"/>
    <property type="match status" value="1"/>
</dbReference>
<feature type="transmembrane region" description="Helical" evidence="8">
    <location>
        <begin position="1020"/>
        <end position="1039"/>
    </location>
</feature>
<dbReference type="GO" id="GO:0003723">
    <property type="term" value="F:RNA binding"/>
    <property type="evidence" value="ECO:0007669"/>
    <property type="project" value="UniProtKB-UniRule"/>
</dbReference>